<dbReference type="InterPro" id="IPR036249">
    <property type="entry name" value="Thioredoxin-like_sf"/>
</dbReference>
<evidence type="ECO:0000256" key="5">
    <source>
        <dbReference type="SAM" id="SignalP"/>
    </source>
</evidence>
<keyword evidence="3" id="KW-1015">Disulfide bond</keyword>
<keyword evidence="4" id="KW-0676">Redox-active center</keyword>
<evidence type="ECO:0000259" key="6">
    <source>
        <dbReference type="PROSITE" id="PS51352"/>
    </source>
</evidence>
<dbReference type="Pfam" id="PF13905">
    <property type="entry name" value="Thioredoxin_8"/>
    <property type="match status" value="1"/>
</dbReference>
<proteinExistence type="predicted"/>
<dbReference type="CDD" id="cd02966">
    <property type="entry name" value="TlpA_like_family"/>
    <property type="match status" value="1"/>
</dbReference>
<name>A0ABR6EUF2_9SPHI</name>
<evidence type="ECO:0000256" key="4">
    <source>
        <dbReference type="ARBA" id="ARBA00023284"/>
    </source>
</evidence>
<evidence type="ECO:0000313" key="7">
    <source>
        <dbReference type="EMBL" id="MBB2148677.1"/>
    </source>
</evidence>
<evidence type="ECO:0000256" key="2">
    <source>
        <dbReference type="ARBA" id="ARBA00022748"/>
    </source>
</evidence>
<dbReference type="PANTHER" id="PTHR42852">
    <property type="entry name" value="THIOL:DISULFIDE INTERCHANGE PROTEIN DSBE"/>
    <property type="match status" value="1"/>
</dbReference>
<feature type="domain" description="Thioredoxin" evidence="6">
    <location>
        <begin position="322"/>
        <end position="471"/>
    </location>
</feature>
<dbReference type="PROSITE" id="PS51352">
    <property type="entry name" value="THIOREDOXIN_2"/>
    <property type="match status" value="1"/>
</dbReference>
<dbReference type="InterPro" id="IPR013766">
    <property type="entry name" value="Thioredoxin_domain"/>
</dbReference>
<dbReference type="Proteomes" id="UP000636110">
    <property type="component" value="Unassembled WGS sequence"/>
</dbReference>
<keyword evidence="2" id="KW-0201">Cytochrome c-type biogenesis</keyword>
<reference evidence="7 8" key="1">
    <citation type="submission" date="2019-11" db="EMBL/GenBank/DDBJ databases">
        <title>Description of Pedobacter sp. LMG 31462T.</title>
        <authorList>
            <person name="Carlier A."/>
            <person name="Qi S."/>
            <person name="Vandamme P."/>
        </authorList>
    </citation>
    <scope>NUCLEOTIDE SEQUENCE [LARGE SCALE GENOMIC DNA]</scope>
    <source>
        <strain evidence="7 8">LMG 31462</strain>
    </source>
</reference>
<gene>
    <name evidence="7" type="ORF">GM920_07110</name>
</gene>
<dbReference type="PANTHER" id="PTHR42852:SF6">
    <property type="entry name" value="THIOL:DISULFIDE INTERCHANGE PROTEIN DSBE"/>
    <property type="match status" value="1"/>
</dbReference>
<comment type="subcellular location">
    <subcellularLocation>
        <location evidence="1">Cell envelope</location>
    </subcellularLocation>
</comment>
<evidence type="ECO:0000313" key="8">
    <source>
        <dbReference type="Proteomes" id="UP000636110"/>
    </source>
</evidence>
<dbReference type="RefSeq" id="WP_182954885.1">
    <property type="nucleotide sequence ID" value="NZ_WNXC01000001.1"/>
</dbReference>
<protein>
    <submittedName>
        <fullName evidence="7">Redoxin domain-containing protein</fullName>
    </submittedName>
</protein>
<dbReference type="Gene3D" id="3.40.30.10">
    <property type="entry name" value="Glutaredoxin"/>
    <property type="match status" value="1"/>
</dbReference>
<organism evidence="7 8">
    <name type="scientific">Pedobacter gandavensis</name>
    <dbReference type="NCBI Taxonomy" id="2679963"/>
    <lineage>
        <taxon>Bacteria</taxon>
        <taxon>Pseudomonadati</taxon>
        <taxon>Bacteroidota</taxon>
        <taxon>Sphingobacteriia</taxon>
        <taxon>Sphingobacteriales</taxon>
        <taxon>Sphingobacteriaceae</taxon>
        <taxon>Pedobacter</taxon>
    </lineage>
</organism>
<feature type="signal peptide" evidence="5">
    <location>
        <begin position="1"/>
        <end position="21"/>
    </location>
</feature>
<dbReference type="SUPFAM" id="SSF52833">
    <property type="entry name" value="Thioredoxin-like"/>
    <property type="match status" value="1"/>
</dbReference>
<keyword evidence="5" id="KW-0732">Signal</keyword>
<dbReference type="InterPro" id="IPR012336">
    <property type="entry name" value="Thioredoxin-like_fold"/>
</dbReference>
<comment type="caution">
    <text evidence="7">The sequence shown here is derived from an EMBL/GenBank/DDBJ whole genome shotgun (WGS) entry which is preliminary data.</text>
</comment>
<dbReference type="EMBL" id="WNXC01000001">
    <property type="protein sequence ID" value="MBB2148677.1"/>
    <property type="molecule type" value="Genomic_DNA"/>
</dbReference>
<sequence>MKKATTYIFLLLIVSSTSIFAKSNVSDSISFTVHLKAKETIRLNYLNEYLIPVALSFKNHSIRDSTFSKKIGSTKPIEFRYSLLDIDHNKRYYYNFILSPGDDISLKLQDNFELISDQNNKLIFANKVLNLYNVFDEKQSEYTGQIINSGIEKYDSYLNGVYTANVRRIDSLVKLDLITNKTEKTWRNIILTDYYRQLFYPIYITHSSAKKAIEFKKKTLDAKEHIQQLQKVNSYGFKDLLNSLIRYEMLLLGKTKNDLDFYTQYLFKSNYSSDIILGSLIEKFNTYPEKNSVAFMKAFDEFKNFCKKNGKEEIASQLSSKYYPSNAVYDKILLVNAAGKSSTLNEILKKEKGKIIFIDLWASWCKPCRAEIPVLEKIKKKFPAQHIEFISISLDKNAATKAWEMAMKQENLTDPHQYRMLDVSNLDLSKAFQVKSIPRYLVFDRNGNTLNDNFPRPSDGKFETQLQNYLKL</sequence>
<keyword evidence="8" id="KW-1185">Reference proteome</keyword>
<accession>A0ABR6EUF2</accession>
<dbReference type="InterPro" id="IPR050553">
    <property type="entry name" value="Thioredoxin_ResA/DsbE_sf"/>
</dbReference>
<evidence type="ECO:0000256" key="3">
    <source>
        <dbReference type="ARBA" id="ARBA00023157"/>
    </source>
</evidence>
<evidence type="ECO:0000256" key="1">
    <source>
        <dbReference type="ARBA" id="ARBA00004196"/>
    </source>
</evidence>
<feature type="chain" id="PRO_5046028704" evidence="5">
    <location>
        <begin position="22"/>
        <end position="472"/>
    </location>
</feature>